<sequence length="142" mass="16037">MDLLDKNIEKAFVDLLDKNIEKAFVDLLDKNIEKAFVDFLDENIEKAFLNVQDIQYQYRIGRTETQTSHLLPILKHLNMDESKSTAFAATIPGITICKFSTGNYGCLHNNACLNGSAMGVNVLVEETVLFAVRGWFAYNLDN</sequence>
<protein>
    <submittedName>
        <fullName evidence="1">Uncharacterized protein</fullName>
    </submittedName>
</protein>
<organism evidence="1 2">
    <name type="scientific">Caerostris extrusa</name>
    <name type="common">Bark spider</name>
    <name type="synonym">Caerostris bankana</name>
    <dbReference type="NCBI Taxonomy" id="172846"/>
    <lineage>
        <taxon>Eukaryota</taxon>
        <taxon>Metazoa</taxon>
        <taxon>Ecdysozoa</taxon>
        <taxon>Arthropoda</taxon>
        <taxon>Chelicerata</taxon>
        <taxon>Arachnida</taxon>
        <taxon>Araneae</taxon>
        <taxon>Araneomorphae</taxon>
        <taxon>Entelegynae</taxon>
        <taxon>Araneoidea</taxon>
        <taxon>Araneidae</taxon>
        <taxon>Caerostris</taxon>
    </lineage>
</organism>
<gene>
    <name evidence="1" type="ORF">CEXT_492511</name>
</gene>
<dbReference type="Proteomes" id="UP001054945">
    <property type="component" value="Unassembled WGS sequence"/>
</dbReference>
<evidence type="ECO:0000313" key="1">
    <source>
        <dbReference type="EMBL" id="GIY90077.1"/>
    </source>
</evidence>
<comment type="caution">
    <text evidence="1">The sequence shown here is derived from an EMBL/GenBank/DDBJ whole genome shotgun (WGS) entry which is preliminary data.</text>
</comment>
<proteinExistence type="predicted"/>
<reference evidence="1 2" key="1">
    <citation type="submission" date="2021-06" db="EMBL/GenBank/DDBJ databases">
        <title>Caerostris extrusa draft genome.</title>
        <authorList>
            <person name="Kono N."/>
            <person name="Arakawa K."/>
        </authorList>
    </citation>
    <scope>NUCLEOTIDE SEQUENCE [LARGE SCALE GENOMIC DNA]</scope>
</reference>
<name>A0AAV4X698_CAEEX</name>
<accession>A0AAV4X698</accession>
<evidence type="ECO:0000313" key="2">
    <source>
        <dbReference type="Proteomes" id="UP001054945"/>
    </source>
</evidence>
<dbReference type="EMBL" id="BPLR01017287">
    <property type="protein sequence ID" value="GIY90077.1"/>
    <property type="molecule type" value="Genomic_DNA"/>
</dbReference>
<keyword evidence="2" id="KW-1185">Reference proteome</keyword>
<dbReference type="AlphaFoldDB" id="A0AAV4X698"/>